<keyword evidence="2" id="KW-1185">Reference proteome</keyword>
<sequence length="228" mass="25747">MLTCGQAGKPRKITGKILIEGSDVRINAAVTILNSATQATSATDEDGAFSLFANEGDLLVFSGINLEPVRRIVTEEDLKGNVFLVKLAIRSIELEEVAINKHPNITAESMGIIPYGTKKYTPAERKLYTAQSSAGDALLNMFSGRTNMLEKELKIEEKERLFSKIEYLFDDDYYTKRLKIPNEYIREFKIYCIEDPQFVKTLETKNRNDSMFLITDLAQKYLKLIAGQ</sequence>
<evidence type="ECO:0000313" key="1">
    <source>
        <dbReference type="EMBL" id="RUT72525.1"/>
    </source>
</evidence>
<dbReference type="Proteomes" id="UP000288102">
    <property type="component" value="Unassembled WGS sequence"/>
</dbReference>
<evidence type="ECO:0000313" key="2">
    <source>
        <dbReference type="Proteomes" id="UP000288102"/>
    </source>
</evidence>
<name>A0A434ADS9_9FLAO</name>
<dbReference type="OrthoDB" id="1427655at2"/>
<gene>
    <name evidence="1" type="ORF">D0817_00920</name>
</gene>
<organism evidence="1 2">
    <name type="scientific">Flavobacterium cupreum</name>
    <dbReference type="NCBI Taxonomy" id="2133766"/>
    <lineage>
        <taxon>Bacteria</taxon>
        <taxon>Pseudomonadati</taxon>
        <taxon>Bacteroidota</taxon>
        <taxon>Flavobacteriia</taxon>
        <taxon>Flavobacteriales</taxon>
        <taxon>Flavobacteriaceae</taxon>
        <taxon>Flavobacterium</taxon>
    </lineage>
</organism>
<dbReference type="AlphaFoldDB" id="A0A434ADS9"/>
<proteinExistence type="predicted"/>
<protein>
    <recommendedName>
        <fullName evidence="3">Carboxypeptidase-like regulatory domain-containing protein</fullName>
    </recommendedName>
</protein>
<comment type="caution">
    <text evidence="1">The sequence shown here is derived from an EMBL/GenBank/DDBJ whole genome shotgun (WGS) entry which is preliminary data.</text>
</comment>
<reference evidence="2" key="1">
    <citation type="journal article" date="2019" name="Syst. Appl. Microbiol.">
        <title>Flavobacterium circumlabens sp. nov. and Flavobacterium cupreum sp. nov., two psychrotrophic species isolated from Antarctic environmental samples.</title>
        <authorList>
            <person name="Kralova S."/>
            <person name="Busse H.-J."/>
            <person name="Svec P."/>
            <person name="Maslanova I."/>
            <person name="Stankova E."/>
            <person name="Bartak M."/>
            <person name="Sedlacek I."/>
        </authorList>
    </citation>
    <scope>NUCLEOTIDE SEQUENCE [LARGE SCALE GENOMIC DNA]</scope>
    <source>
        <strain evidence="2">CCM 8825</strain>
    </source>
</reference>
<accession>A0A434ADS9</accession>
<dbReference type="EMBL" id="QWDM01000001">
    <property type="protein sequence ID" value="RUT72525.1"/>
    <property type="molecule type" value="Genomic_DNA"/>
</dbReference>
<evidence type="ECO:0008006" key="3">
    <source>
        <dbReference type="Google" id="ProtNLM"/>
    </source>
</evidence>